<keyword evidence="5" id="KW-1185">Reference proteome</keyword>
<evidence type="ECO:0000256" key="2">
    <source>
        <dbReference type="ARBA" id="ARBA00022729"/>
    </source>
</evidence>
<accession>A0A7X2ZCC8</accession>
<dbReference type="EMBL" id="WNZX01000014">
    <property type="protein sequence ID" value="MUG72261.1"/>
    <property type="molecule type" value="Genomic_DNA"/>
</dbReference>
<dbReference type="Gene3D" id="3.40.50.2300">
    <property type="match status" value="2"/>
</dbReference>
<feature type="domain" description="Leucine-binding protein" evidence="3">
    <location>
        <begin position="76"/>
        <end position="412"/>
    </location>
</feature>
<evidence type="ECO:0000259" key="3">
    <source>
        <dbReference type="Pfam" id="PF13458"/>
    </source>
</evidence>
<protein>
    <submittedName>
        <fullName evidence="4">ABC transporter substrate-binding protein</fullName>
    </submittedName>
</protein>
<dbReference type="PANTHER" id="PTHR30483">
    <property type="entry name" value="LEUCINE-SPECIFIC-BINDING PROTEIN"/>
    <property type="match status" value="1"/>
</dbReference>
<dbReference type="Pfam" id="PF13458">
    <property type="entry name" value="Peripla_BP_6"/>
    <property type="match status" value="1"/>
</dbReference>
<keyword evidence="2" id="KW-0732">Signal</keyword>
<organism evidence="4 5">
    <name type="scientific">Paenibacillus validus</name>
    <dbReference type="NCBI Taxonomy" id="44253"/>
    <lineage>
        <taxon>Bacteria</taxon>
        <taxon>Bacillati</taxon>
        <taxon>Bacillota</taxon>
        <taxon>Bacilli</taxon>
        <taxon>Bacillales</taxon>
        <taxon>Paenibacillaceae</taxon>
        <taxon>Paenibacillus</taxon>
    </lineage>
</organism>
<reference evidence="4 5" key="1">
    <citation type="submission" date="2019-11" db="EMBL/GenBank/DDBJ databases">
        <title>Draft genome sequences of five Paenibacillus species of dairy origin.</title>
        <authorList>
            <person name="Olajide A.M."/>
            <person name="Chen S."/>
            <person name="Lapointe G."/>
        </authorList>
    </citation>
    <scope>NUCLEOTIDE SEQUENCE [LARGE SCALE GENOMIC DNA]</scope>
    <source>
        <strain evidence="4 5">2CS3</strain>
    </source>
</reference>
<dbReference type="Proteomes" id="UP000450917">
    <property type="component" value="Unassembled WGS sequence"/>
</dbReference>
<proteinExistence type="inferred from homology"/>
<dbReference type="AlphaFoldDB" id="A0A7X2ZCC8"/>
<name>A0A7X2ZCC8_9BACL</name>
<sequence>MCLQFFNLIKTCTCNRIHVVLGEDFKMKKRLTAMMTVMLAILLTACSGGSAATTQNSESPSSPGASTAAAGESKDPIIVGALLSQSGPQAQPGESAKKGIELYFSQHNYMIGDRKVEIKYEDDEGNPQTGLRKYRQLINSSKADVVLGPLLSNVVYALTDEVQKVKKPMIIVTAAANDISWSKKSDYMIRTSLSNWQSGTPGGKYFADKVGKTAYIVASDYPAGHEVAAGFKEAFIQAGGKVIEEAYPPLGANDYATNLNQIKQAKPELVFAFMPGADGIRFIKQYKEFGLKGNIPLTSSGEFGDVLITEPTGADSEGIYSTFHYYPALENETNKKFVEEFKAKYGKIPDFYSVYGYDAAQAFAEAVKKTGGSVKSDDLLKALKGITINSPRGSITIDPQTNNPIQTFYAGRNVMKDGSIVFEPLANLGEMVMPEKDPAAK</sequence>
<dbReference type="InterPro" id="IPR051010">
    <property type="entry name" value="BCAA_transport"/>
</dbReference>
<dbReference type="InterPro" id="IPR028082">
    <property type="entry name" value="Peripla_BP_I"/>
</dbReference>
<gene>
    <name evidence="4" type="ORF">GNP93_16445</name>
</gene>
<comment type="similarity">
    <text evidence="1">Belongs to the leucine-binding protein family.</text>
</comment>
<comment type="caution">
    <text evidence="4">The sequence shown here is derived from an EMBL/GenBank/DDBJ whole genome shotgun (WGS) entry which is preliminary data.</text>
</comment>
<evidence type="ECO:0000313" key="4">
    <source>
        <dbReference type="EMBL" id="MUG72261.1"/>
    </source>
</evidence>
<dbReference type="SUPFAM" id="SSF53822">
    <property type="entry name" value="Periplasmic binding protein-like I"/>
    <property type="match status" value="1"/>
</dbReference>
<evidence type="ECO:0000313" key="5">
    <source>
        <dbReference type="Proteomes" id="UP000450917"/>
    </source>
</evidence>
<dbReference type="InterPro" id="IPR028081">
    <property type="entry name" value="Leu-bd"/>
</dbReference>
<dbReference type="PANTHER" id="PTHR30483:SF6">
    <property type="entry name" value="PERIPLASMIC BINDING PROTEIN OF ABC TRANSPORTER FOR NATURAL AMINO ACIDS"/>
    <property type="match status" value="1"/>
</dbReference>
<evidence type="ECO:0000256" key="1">
    <source>
        <dbReference type="ARBA" id="ARBA00010062"/>
    </source>
</evidence>
<dbReference type="CDD" id="cd20014">
    <property type="entry name" value="PBP1_RPA0668_benzoate-like"/>
    <property type="match status" value="1"/>
</dbReference>